<organism evidence="3 4">
    <name type="scientific">Halteria grandinella</name>
    <dbReference type="NCBI Taxonomy" id="5974"/>
    <lineage>
        <taxon>Eukaryota</taxon>
        <taxon>Sar</taxon>
        <taxon>Alveolata</taxon>
        <taxon>Ciliophora</taxon>
        <taxon>Intramacronucleata</taxon>
        <taxon>Spirotrichea</taxon>
        <taxon>Stichotrichia</taxon>
        <taxon>Sporadotrichida</taxon>
        <taxon>Halteriidae</taxon>
        <taxon>Halteria</taxon>
    </lineage>
</organism>
<keyword evidence="2" id="KW-0472">Membrane</keyword>
<dbReference type="Proteomes" id="UP000785679">
    <property type="component" value="Unassembled WGS sequence"/>
</dbReference>
<feature type="transmembrane region" description="Helical" evidence="2">
    <location>
        <begin position="7"/>
        <end position="28"/>
    </location>
</feature>
<accession>A0A8J8NNN1</accession>
<reference evidence="3" key="1">
    <citation type="submission" date="2019-06" db="EMBL/GenBank/DDBJ databases">
        <authorList>
            <person name="Zheng W."/>
        </authorList>
    </citation>
    <scope>NUCLEOTIDE SEQUENCE</scope>
    <source>
        <strain evidence="3">QDHG01</strain>
    </source>
</reference>
<proteinExistence type="predicted"/>
<feature type="coiled-coil region" evidence="1">
    <location>
        <begin position="105"/>
        <end position="132"/>
    </location>
</feature>
<keyword evidence="2" id="KW-0812">Transmembrane</keyword>
<keyword evidence="1" id="KW-0175">Coiled coil</keyword>
<comment type="caution">
    <text evidence="3">The sequence shown here is derived from an EMBL/GenBank/DDBJ whole genome shotgun (WGS) entry which is preliminary data.</text>
</comment>
<keyword evidence="4" id="KW-1185">Reference proteome</keyword>
<gene>
    <name evidence="3" type="ORF">FGO68_gene502</name>
</gene>
<dbReference type="AlphaFoldDB" id="A0A8J8NNN1"/>
<dbReference type="OrthoDB" id="10553496at2759"/>
<protein>
    <submittedName>
        <fullName evidence="3">Uncharacterized protein</fullName>
    </submittedName>
</protein>
<evidence type="ECO:0000256" key="2">
    <source>
        <dbReference type="SAM" id="Phobius"/>
    </source>
</evidence>
<keyword evidence="2" id="KW-1133">Transmembrane helix</keyword>
<feature type="coiled-coil region" evidence="1">
    <location>
        <begin position="238"/>
        <end position="265"/>
    </location>
</feature>
<sequence>MVLREKSYYQCKLCLFNFFLMTLIQFFIQDKYYYMDAWQTAGPAAALALAVRDIIHKPLNWDRYRDLENELNQENLVEFVQNFADKYKQEIRTNLAQLTNEKSTLDVIVYDLEKAQESVDQAKREITAETLKKAYQFLEKKQAEPVSFVMEALVGLLRGMRRADTKSVELYIKKHEGFMIGVNRLDLKKMNPQYCQEHLDNLKRKYNAALNSEEFVIFLPFRTLLVQILIAGLTVQDVAKVESKIHDYQTQILNHEREIEKCELLLKSIDVKDGVKQDYELYNGQQFAFFKERQAQVEVQIKKLQVKLANFDQEFFAGL</sequence>
<name>A0A8J8NNN1_HALGN</name>
<dbReference type="EMBL" id="RRYP01011354">
    <property type="protein sequence ID" value="TNV77790.1"/>
    <property type="molecule type" value="Genomic_DNA"/>
</dbReference>
<evidence type="ECO:0000313" key="3">
    <source>
        <dbReference type="EMBL" id="TNV77790.1"/>
    </source>
</evidence>
<evidence type="ECO:0000256" key="1">
    <source>
        <dbReference type="SAM" id="Coils"/>
    </source>
</evidence>
<evidence type="ECO:0000313" key="4">
    <source>
        <dbReference type="Proteomes" id="UP000785679"/>
    </source>
</evidence>